<dbReference type="SUPFAM" id="SSF53335">
    <property type="entry name" value="S-adenosyl-L-methionine-dependent methyltransferases"/>
    <property type="match status" value="1"/>
</dbReference>
<feature type="domain" description="Type II methyltransferase M.TaqI-like" evidence="6">
    <location>
        <begin position="343"/>
        <end position="574"/>
    </location>
</feature>
<evidence type="ECO:0000256" key="2">
    <source>
        <dbReference type="ARBA" id="ARBA00022603"/>
    </source>
</evidence>
<dbReference type="PANTHER" id="PTHR33841">
    <property type="entry name" value="DNA METHYLTRANSFERASE YEEA-RELATED"/>
    <property type="match status" value="1"/>
</dbReference>
<dbReference type="Proteomes" id="UP000266644">
    <property type="component" value="Unassembled WGS sequence"/>
</dbReference>
<proteinExistence type="predicted"/>
<dbReference type="GO" id="GO:0032259">
    <property type="term" value="P:methylation"/>
    <property type="evidence" value="ECO:0007669"/>
    <property type="project" value="UniProtKB-KW"/>
</dbReference>
<dbReference type="InterPro" id="IPR011639">
    <property type="entry name" value="MethylTrfase_TaqI-like_dom"/>
</dbReference>
<evidence type="ECO:0000313" key="8">
    <source>
        <dbReference type="Proteomes" id="UP000266644"/>
    </source>
</evidence>
<dbReference type="EC" id="2.1.1.72" evidence="1"/>
<dbReference type="GO" id="GO:0009007">
    <property type="term" value="F:site-specific DNA-methyltransferase (adenine-specific) activity"/>
    <property type="evidence" value="ECO:0007669"/>
    <property type="project" value="UniProtKB-EC"/>
</dbReference>
<reference evidence="7 8" key="1">
    <citation type="submission" date="2018-08" db="EMBL/GenBank/DDBJ databases">
        <title>A genome reference for cultivated species of the human gut microbiota.</title>
        <authorList>
            <person name="Zou Y."/>
            <person name="Xue W."/>
            <person name="Luo G."/>
        </authorList>
    </citation>
    <scope>NUCLEOTIDE SEQUENCE [LARGE SCALE GENOMIC DNA]</scope>
    <source>
        <strain evidence="7 8">AM18-6</strain>
    </source>
</reference>
<dbReference type="PANTHER" id="PTHR33841:SF1">
    <property type="entry name" value="DNA METHYLTRANSFERASE A"/>
    <property type="match status" value="1"/>
</dbReference>
<protein>
    <recommendedName>
        <fullName evidence="1">site-specific DNA-methyltransferase (adenine-specific)</fullName>
        <ecNumber evidence="1">2.1.1.72</ecNumber>
    </recommendedName>
</protein>
<evidence type="ECO:0000256" key="1">
    <source>
        <dbReference type="ARBA" id="ARBA00011900"/>
    </source>
</evidence>
<keyword evidence="4" id="KW-0949">S-adenosyl-L-methionine</keyword>
<evidence type="ECO:0000256" key="5">
    <source>
        <dbReference type="ARBA" id="ARBA00047942"/>
    </source>
</evidence>
<keyword evidence="2 7" id="KW-0489">Methyltransferase</keyword>
<comment type="caution">
    <text evidence="7">The sequence shown here is derived from an EMBL/GenBank/DDBJ whole genome shotgun (WGS) entry which is preliminary data.</text>
</comment>
<dbReference type="EMBL" id="QRJE01000022">
    <property type="protein sequence ID" value="RHH09729.1"/>
    <property type="molecule type" value="Genomic_DNA"/>
</dbReference>
<dbReference type="InterPro" id="IPR050953">
    <property type="entry name" value="N4_N6_ade-DNA_methylase"/>
</dbReference>
<accession>A0A396BXI7</accession>
<name>A0A396BXI7_BACFG</name>
<evidence type="ECO:0000256" key="3">
    <source>
        <dbReference type="ARBA" id="ARBA00022679"/>
    </source>
</evidence>
<evidence type="ECO:0000259" key="6">
    <source>
        <dbReference type="Pfam" id="PF07669"/>
    </source>
</evidence>
<dbReference type="NCBIfam" id="NF033452">
    <property type="entry name" value="BREX_1_MTaseX"/>
    <property type="match status" value="1"/>
</dbReference>
<sequence>METNRLKRFASEARNILMSGVKQRLTALGFQTDGSLSTKLPELMGGGSVFMGEVQSEDFYHKWMSLYHRIQTHSYREVAEEAAYTWFNRLMAIRIMVKNELVPAVLEYESDEVRIPLLVSEARQRRFPQMNEESRQKLEALLNNDALTDEQFAVLIVAYCHSSPIIHKSFGAISDYTELLLPSNILAKDGFIDKLNADEYISDEDYRSPELIGWLYQFYISERKDEVFAKKSKFEADEIPAATQIFTPNWIVKYMVQNTVGRIYLDNNPYTDIKKEMQYLVEPVEPTPADAIYQFENIHDLTCADLACGSGHILNECFDLLYQIYIEEGYNRRKAVEDIFRYNLTGIDIDTRAKQLATFALLMKACQKDASFVDAHCMPRVLDMPVPYAEAMGKTFNTPDEERTFIRSVLSEYIMGGNAEVLDELTDAVSLMNDAQTLGSIMKFTISERTRNVIAVRTAEYEQQEVLSEDIRKILPYMRIILTLTQNYAVLVMNPPYMGGGNMNEVLGKYVKENYENSKADLFSVFMDLAIDRLKQEGKYGMINMQSWMFLSSFEKLRKKVLDNYQIDSMLHLGPRTFDELSGEVVQNTAFVISRNHKENTQGTYFRLVDGKNCGDKEQMFLNHREQGAKIYYPAIPQSNFEKIPGCPIGYWVSEKIREAFTSNLALSAVASPCVGLQTADNARFLRLWSEVSQNRIGFGCENAAVAAHSQKKWFPHNKGGSFRRWHGNQEFIINWEKDGKELRTFKGAVIRNPSFYFKQSLSWPKVCSDNISFRYFPNGFIYDCAAMSIFFNNEKMYFYYVAYLNSKVVHTILEVLSPTLNFEVGQISKIPSCDMKNNYQLIVDIVQQNISISKQDWDAHETSWDFTENEFVKYSKRNSDPSLYNFTSEGENIPMESWSDKHFDFINKNANSLECLAEQIKGEWEDKFMELHHNEEELNRQFIEIYGLQDELTPDVPLSEITILQQGEISIEGDKLRWNDDVLIKQLISYSVGCMMGRYSIDRTGLILANQGDGQKEYEALVPHSRFTIDDDGIIPLMSVNTEFTDNITLRFKTWLSITFGEESLMDNLNFIERSLGKHLDDYFVKDFWKDHKKMYQNRPIYWLFSSKKGSFQCIAYMHRMNAYTAEKIRTNYLLPHIEWLLNKQNEMQANAANLSTRERKEQDGIGKQIDECREYHDRLHVVADQQIGFDLDDGVVVNYAKFGDVLAKLK</sequence>
<evidence type="ECO:0000256" key="4">
    <source>
        <dbReference type="ARBA" id="ARBA00022691"/>
    </source>
</evidence>
<dbReference type="Pfam" id="PF07669">
    <property type="entry name" value="Eco57I"/>
    <property type="match status" value="1"/>
</dbReference>
<dbReference type="PRINTS" id="PR00507">
    <property type="entry name" value="N12N6MTFRASE"/>
</dbReference>
<dbReference type="RefSeq" id="WP_032543213.1">
    <property type="nucleotide sequence ID" value="NZ_CP036539.1"/>
</dbReference>
<dbReference type="Gene3D" id="3.40.50.150">
    <property type="entry name" value="Vaccinia Virus protein VP39"/>
    <property type="match status" value="1"/>
</dbReference>
<comment type="catalytic activity">
    <reaction evidence="5">
        <text>a 2'-deoxyadenosine in DNA + S-adenosyl-L-methionine = an N(6)-methyl-2'-deoxyadenosine in DNA + S-adenosyl-L-homocysteine + H(+)</text>
        <dbReference type="Rhea" id="RHEA:15197"/>
        <dbReference type="Rhea" id="RHEA-COMP:12418"/>
        <dbReference type="Rhea" id="RHEA-COMP:12419"/>
        <dbReference type="ChEBI" id="CHEBI:15378"/>
        <dbReference type="ChEBI" id="CHEBI:57856"/>
        <dbReference type="ChEBI" id="CHEBI:59789"/>
        <dbReference type="ChEBI" id="CHEBI:90615"/>
        <dbReference type="ChEBI" id="CHEBI:90616"/>
        <dbReference type="EC" id="2.1.1.72"/>
    </reaction>
</comment>
<dbReference type="InterPro" id="IPR029063">
    <property type="entry name" value="SAM-dependent_MTases_sf"/>
</dbReference>
<gene>
    <name evidence="7" type="primary">pglX</name>
    <name evidence="7" type="ORF">DW228_14255</name>
</gene>
<evidence type="ECO:0000313" key="7">
    <source>
        <dbReference type="EMBL" id="RHH09729.1"/>
    </source>
</evidence>
<keyword evidence="3 7" id="KW-0808">Transferase</keyword>
<dbReference type="GO" id="GO:0006304">
    <property type="term" value="P:DNA modification"/>
    <property type="evidence" value="ECO:0007669"/>
    <property type="project" value="InterPro"/>
</dbReference>
<organism evidence="7 8">
    <name type="scientific">Bacteroides fragilis</name>
    <dbReference type="NCBI Taxonomy" id="817"/>
    <lineage>
        <taxon>Bacteria</taxon>
        <taxon>Pseudomonadati</taxon>
        <taxon>Bacteroidota</taxon>
        <taxon>Bacteroidia</taxon>
        <taxon>Bacteroidales</taxon>
        <taxon>Bacteroidaceae</taxon>
        <taxon>Bacteroides</taxon>
    </lineage>
</organism>
<dbReference type="AlphaFoldDB" id="A0A396BXI7"/>
<dbReference type="InterPro" id="IPR047939">
    <property type="entry name" value="BREX_1_PglX"/>
</dbReference>